<keyword evidence="2" id="KW-1133">Transmembrane helix</keyword>
<comment type="caution">
    <text evidence="3">The sequence shown here is derived from an EMBL/GenBank/DDBJ whole genome shotgun (WGS) entry which is preliminary data.</text>
</comment>
<feature type="transmembrane region" description="Helical" evidence="2">
    <location>
        <begin position="48"/>
        <end position="67"/>
    </location>
</feature>
<keyword evidence="2" id="KW-0812">Transmembrane</keyword>
<keyword evidence="1" id="KW-0175">Coiled coil</keyword>
<feature type="coiled-coil region" evidence="1">
    <location>
        <begin position="96"/>
        <end position="123"/>
    </location>
</feature>
<evidence type="ECO:0000256" key="1">
    <source>
        <dbReference type="SAM" id="Coils"/>
    </source>
</evidence>
<dbReference type="EMBL" id="NMSH01000064">
    <property type="protein sequence ID" value="PAR19004.1"/>
    <property type="molecule type" value="Genomic_DNA"/>
</dbReference>
<organism evidence="3 4">
    <name type="scientific">Vibrio metoecus</name>
    <dbReference type="NCBI Taxonomy" id="1481663"/>
    <lineage>
        <taxon>Bacteria</taxon>
        <taxon>Pseudomonadati</taxon>
        <taxon>Pseudomonadota</taxon>
        <taxon>Gammaproteobacteria</taxon>
        <taxon>Vibrionales</taxon>
        <taxon>Vibrionaceae</taxon>
        <taxon>Vibrio</taxon>
    </lineage>
</organism>
<dbReference type="AlphaFoldDB" id="A0A271VLR1"/>
<evidence type="ECO:0000313" key="3">
    <source>
        <dbReference type="EMBL" id="PAR19004.1"/>
    </source>
</evidence>
<keyword evidence="2" id="KW-0472">Membrane</keyword>
<name>A0A271VLR1_VIBMT</name>
<sequence>MSNQKVDPQKVTKPIQLLAAWLVGLIMVNGSFLSSAVAIGSLAWESSVLIVAAVFNVPMFLGAIFLLQTRFRPELQEDIFYSQYLDKKSNQIVTVKNDEHHEISSLRNEVKRLEQLLQSSTFKEKASWGNWSVALNKLMPDYIEIRKSLRSEGIRLKSIFGDRDDSQIPANKIIAISKNLDFQSVVKILRILSKFDMDGYAYFEPIPEIDPEDIYIGSYGYDSGDRVTNIIPINQELKDLLAGNCEEADLNEFELLNG</sequence>
<gene>
    <name evidence="3" type="ORF">CGU03_17645</name>
</gene>
<reference evidence="4" key="1">
    <citation type="submission" date="2017-07" db="EMBL/GenBank/DDBJ databases">
        <authorList>
            <person name="Boucher Y."/>
            <person name="Orata F.D."/>
        </authorList>
    </citation>
    <scope>NUCLEOTIDE SEQUENCE [LARGE SCALE GENOMIC DNA]</scope>
    <source>
        <strain evidence="4">OYP9E10</strain>
    </source>
</reference>
<protein>
    <submittedName>
        <fullName evidence="3">Uncharacterized protein</fullName>
    </submittedName>
</protein>
<evidence type="ECO:0000256" key="2">
    <source>
        <dbReference type="SAM" id="Phobius"/>
    </source>
</evidence>
<feature type="transmembrane region" description="Helical" evidence="2">
    <location>
        <begin position="20"/>
        <end position="42"/>
    </location>
</feature>
<proteinExistence type="predicted"/>
<dbReference type="Proteomes" id="UP000216173">
    <property type="component" value="Unassembled WGS sequence"/>
</dbReference>
<accession>A0A271VLR1</accession>
<dbReference type="GeneID" id="94015405"/>
<dbReference type="RefSeq" id="WP_055045092.1">
    <property type="nucleotide sequence ID" value="NZ_CP129422.1"/>
</dbReference>
<evidence type="ECO:0000313" key="4">
    <source>
        <dbReference type="Proteomes" id="UP000216173"/>
    </source>
</evidence>